<keyword evidence="2" id="KW-1185">Reference proteome</keyword>
<dbReference type="STRING" id="380248.SAMN05216251_101515"/>
<name>A0A1I1XSM1_9ACTN</name>
<dbReference type="Proteomes" id="UP000199323">
    <property type="component" value="Unassembled WGS sequence"/>
</dbReference>
<dbReference type="EMBL" id="FONG01000001">
    <property type="protein sequence ID" value="SFE10249.1"/>
    <property type="molecule type" value="Genomic_DNA"/>
</dbReference>
<evidence type="ECO:0000313" key="1">
    <source>
        <dbReference type="EMBL" id="SFE10249.1"/>
    </source>
</evidence>
<dbReference type="AlphaFoldDB" id="A0A1I1XSM1"/>
<accession>A0A1I1XSM1</accession>
<gene>
    <name evidence="1" type="ORF">SAMN05216251_101515</name>
</gene>
<reference evidence="1 2" key="1">
    <citation type="submission" date="2016-10" db="EMBL/GenBank/DDBJ databases">
        <authorList>
            <person name="de Groot N.N."/>
        </authorList>
    </citation>
    <scope>NUCLEOTIDE SEQUENCE [LARGE SCALE GENOMIC DNA]</scope>
    <source>
        <strain evidence="1 2">CGMCC 4.3510</strain>
    </source>
</reference>
<protein>
    <submittedName>
        <fullName evidence="1">Uncharacterized protein</fullName>
    </submittedName>
</protein>
<proteinExistence type="predicted"/>
<sequence>MRGAAVVPATYAHGRAFGPGYALGYALASVPGHALGHGHGRRAVPGRHAR</sequence>
<evidence type="ECO:0000313" key="2">
    <source>
        <dbReference type="Proteomes" id="UP000199323"/>
    </source>
</evidence>
<organism evidence="1 2">
    <name type="scientific">Actinacidiphila alni</name>
    <dbReference type="NCBI Taxonomy" id="380248"/>
    <lineage>
        <taxon>Bacteria</taxon>
        <taxon>Bacillati</taxon>
        <taxon>Actinomycetota</taxon>
        <taxon>Actinomycetes</taxon>
        <taxon>Kitasatosporales</taxon>
        <taxon>Streptomycetaceae</taxon>
        <taxon>Actinacidiphila</taxon>
    </lineage>
</organism>